<feature type="transmembrane region" description="Helical" evidence="1">
    <location>
        <begin position="62"/>
        <end position="88"/>
    </location>
</feature>
<evidence type="ECO:0000313" key="2">
    <source>
        <dbReference type="EMBL" id="KAK2863416.1"/>
    </source>
</evidence>
<keyword evidence="1" id="KW-1133">Transmembrane helix</keyword>
<sequence length="140" mass="16014">MTIVGLNVFFIIFLGQIMFHVLTCVERYLAVVHPITYRGLKRSGPGEVGKDRERVDQSKQRAFYTIMSIMGVLWLLFVGVLVCVWLGFTATPLMSYRVRCVEMISAIWFNLPNSLLLPLLFLHRVGKFTFCCSTAKKFKG</sequence>
<proteinExistence type="predicted"/>
<evidence type="ECO:0000313" key="3">
    <source>
        <dbReference type="Proteomes" id="UP001187415"/>
    </source>
</evidence>
<keyword evidence="1" id="KW-0812">Transmembrane</keyword>
<name>A0AA88T489_CHASR</name>
<comment type="caution">
    <text evidence="2">The sequence shown here is derived from an EMBL/GenBank/DDBJ whole genome shotgun (WGS) entry which is preliminary data.</text>
</comment>
<dbReference type="Gene3D" id="1.20.1070.10">
    <property type="entry name" value="Rhodopsin 7-helix transmembrane proteins"/>
    <property type="match status" value="1"/>
</dbReference>
<gene>
    <name evidence="2" type="ORF">Q5P01_002949</name>
</gene>
<feature type="transmembrane region" description="Helical" evidence="1">
    <location>
        <begin position="6"/>
        <end position="25"/>
    </location>
</feature>
<keyword evidence="1" id="KW-0472">Membrane</keyword>
<protein>
    <submittedName>
        <fullName evidence="2">Uncharacterized protein</fullName>
    </submittedName>
</protein>
<dbReference type="Proteomes" id="UP001187415">
    <property type="component" value="Unassembled WGS sequence"/>
</dbReference>
<dbReference type="EMBL" id="JAUPFM010000001">
    <property type="protein sequence ID" value="KAK2863416.1"/>
    <property type="molecule type" value="Genomic_DNA"/>
</dbReference>
<organism evidence="2 3">
    <name type="scientific">Channa striata</name>
    <name type="common">Snakehead murrel</name>
    <name type="synonym">Ophicephalus striatus</name>
    <dbReference type="NCBI Taxonomy" id="64152"/>
    <lineage>
        <taxon>Eukaryota</taxon>
        <taxon>Metazoa</taxon>
        <taxon>Chordata</taxon>
        <taxon>Craniata</taxon>
        <taxon>Vertebrata</taxon>
        <taxon>Euteleostomi</taxon>
        <taxon>Actinopterygii</taxon>
        <taxon>Neopterygii</taxon>
        <taxon>Teleostei</taxon>
        <taxon>Neoteleostei</taxon>
        <taxon>Acanthomorphata</taxon>
        <taxon>Anabantaria</taxon>
        <taxon>Anabantiformes</taxon>
        <taxon>Channoidei</taxon>
        <taxon>Channidae</taxon>
        <taxon>Channa</taxon>
    </lineage>
</organism>
<keyword evidence="3" id="KW-1185">Reference proteome</keyword>
<feature type="transmembrane region" description="Helical" evidence="1">
    <location>
        <begin position="103"/>
        <end position="122"/>
    </location>
</feature>
<dbReference type="AlphaFoldDB" id="A0AA88T489"/>
<evidence type="ECO:0000256" key="1">
    <source>
        <dbReference type="SAM" id="Phobius"/>
    </source>
</evidence>
<accession>A0AA88T489</accession>
<reference evidence="2" key="1">
    <citation type="submission" date="2023-07" db="EMBL/GenBank/DDBJ databases">
        <title>Chromosome-level Genome Assembly of Striped Snakehead (Channa striata).</title>
        <authorList>
            <person name="Liu H."/>
        </authorList>
    </citation>
    <scope>NUCLEOTIDE SEQUENCE</scope>
    <source>
        <strain evidence="2">Gz</strain>
        <tissue evidence="2">Muscle</tissue>
    </source>
</reference>